<dbReference type="GO" id="GO:0042168">
    <property type="term" value="P:heme metabolic process"/>
    <property type="evidence" value="ECO:0007669"/>
    <property type="project" value="InterPro"/>
</dbReference>
<accession>A0A643FB28</accession>
<keyword evidence="6 7" id="KW-0472">Membrane</keyword>
<evidence type="ECO:0000313" key="10">
    <source>
        <dbReference type="Proteomes" id="UP000430120"/>
    </source>
</evidence>
<comment type="caution">
    <text evidence="9">The sequence shown here is derived from an EMBL/GenBank/DDBJ whole genome shotgun (WGS) entry which is preliminary data.</text>
</comment>
<feature type="domain" description="HemY N-terminal" evidence="8">
    <location>
        <begin position="28"/>
        <end position="116"/>
    </location>
</feature>
<feature type="transmembrane region" description="Helical" evidence="7">
    <location>
        <begin position="44"/>
        <end position="70"/>
    </location>
</feature>
<comment type="subcellular location">
    <subcellularLocation>
        <location evidence="2">Cell membrane</location>
    </subcellularLocation>
    <subcellularLocation>
        <location evidence="1">Membrane</location>
        <topology evidence="1">Multi-pass membrane protein</topology>
    </subcellularLocation>
</comment>
<dbReference type="Pfam" id="PF07219">
    <property type="entry name" value="HemY_N"/>
    <property type="match status" value="1"/>
</dbReference>
<evidence type="ECO:0000313" key="9">
    <source>
        <dbReference type="EMBL" id="KAB0581582.1"/>
    </source>
</evidence>
<keyword evidence="4 7" id="KW-0812">Transmembrane</keyword>
<dbReference type="AlphaFoldDB" id="A0A643FB28"/>
<dbReference type="RefSeq" id="WP_151124284.1">
    <property type="nucleotide sequence ID" value="NZ_CP088081.1"/>
</dbReference>
<dbReference type="OrthoDB" id="9151794at2"/>
<evidence type="ECO:0000256" key="2">
    <source>
        <dbReference type="ARBA" id="ARBA00004236"/>
    </source>
</evidence>
<organism evidence="9 10">
    <name type="scientific">Ideonella dechloratans</name>
    <dbReference type="NCBI Taxonomy" id="36863"/>
    <lineage>
        <taxon>Bacteria</taxon>
        <taxon>Pseudomonadati</taxon>
        <taxon>Pseudomonadota</taxon>
        <taxon>Betaproteobacteria</taxon>
        <taxon>Burkholderiales</taxon>
        <taxon>Sphaerotilaceae</taxon>
        <taxon>Ideonella</taxon>
    </lineage>
</organism>
<evidence type="ECO:0000259" key="8">
    <source>
        <dbReference type="Pfam" id="PF07219"/>
    </source>
</evidence>
<dbReference type="NCBIfam" id="TIGR00540">
    <property type="entry name" value="TPR_hemY_coli"/>
    <property type="match status" value="1"/>
</dbReference>
<dbReference type="InterPro" id="IPR005254">
    <property type="entry name" value="Heme_biosyn_assoc_TPR_pro"/>
</dbReference>
<protein>
    <submittedName>
        <fullName evidence="9">Heme biosynthesis protein HemY</fullName>
    </submittedName>
</protein>
<evidence type="ECO:0000256" key="7">
    <source>
        <dbReference type="SAM" id="Phobius"/>
    </source>
</evidence>
<keyword evidence="5 7" id="KW-1133">Transmembrane helix</keyword>
<dbReference type="Proteomes" id="UP000430120">
    <property type="component" value="Unassembled WGS sequence"/>
</dbReference>
<dbReference type="InterPro" id="IPR010817">
    <property type="entry name" value="HemY_N"/>
</dbReference>
<evidence type="ECO:0000256" key="3">
    <source>
        <dbReference type="ARBA" id="ARBA00022475"/>
    </source>
</evidence>
<evidence type="ECO:0000256" key="1">
    <source>
        <dbReference type="ARBA" id="ARBA00004141"/>
    </source>
</evidence>
<keyword evidence="10" id="KW-1185">Reference proteome</keyword>
<evidence type="ECO:0000256" key="4">
    <source>
        <dbReference type="ARBA" id="ARBA00022692"/>
    </source>
</evidence>
<dbReference type="EMBL" id="VZPB01000024">
    <property type="protein sequence ID" value="KAB0581582.1"/>
    <property type="molecule type" value="Genomic_DNA"/>
</dbReference>
<name>A0A643FB28_IDEDE</name>
<proteinExistence type="predicted"/>
<reference evidence="9 10" key="1">
    <citation type="submission" date="2019-09" db="EMBL/GenBank/DDBJ databases">
        <title>Draft genome sequences of 48 bacterial type strains from the CCUG.</title>
        <authorList>
            <person name="Tunovic T."/>
            <person name="Pineiro-Iglesias B."/>
            <person name="Unosson C."/>
            <person name="Inganas E."/>
            <person name="Ohlen M."/>
            <person name="Cardew S."/>
            <person name="Jensie-Markopoulos S."/>
            <person name="Salva-Serra F."/>
            <person name="Jaen-Luchoro D."/>
            <person name="Karlsson R."/>
            <person name="Svensson-Stadler L."/>
            <person name="Chun J."/>
            <person name="Moore E."/>
        </authorList>
    </citation>
    <scope>NUCLEOTIDE SEQUENCE [LARGE SCALE GENOMIC DNA]</scope>
    <source>
        <strain evidence="9 10">CCUG 30977</strain>
    </source>
</reference>
<dbReference type="GO" id="GO:0005886">
    <property type="term" value="C:plasma membrane"/>
    <property type="evidence" value="ECO:0007669"/>
    <property type="project" value="UniProtKB-SubCell"/>
</dbReference>
<evidence type="ECO:0000256" key="6">
    <source>
        <dbReference type="ARBA" id="ARBA00023136"/>
    </source>
</evidence>
<sequence>MRSVIWLILLFVAAVVAASAFGQNDALVSLFYGHWRLDLSLNLFLLVLLGVVMVLFATLQAAQSLLSLPVRAREWRELKRERAAQALLREGFGEFLAARYARAQRAVQKALDLQTEARELAQDRNFTVQARLIAASALHRLQDKIARDEQLALAQACQGSGSTSEGILLLSAQWAMEDRDAGRCMALLSELPPGVARRTQALRLKLQAARQLGRPLEALQTARLLAKHQGFSVGAAQSLLRSLAIDALEQALDESQLGRVWQGLDEADRRDPWVLAAAARRAASLGVPGLGQTWLWPAWEQLQRQDGEGREQLALALVACVDAVDTRWLPVMEQALSRYGREPAIVAAAGAVFAHRQLWGKARRLLEQTASAESLPSRVRRQALRVLARIARQEDDEAQAGHFDQRAAALD</sequence>
<gene>
    <name evidence="9" type="ORF">F7Q92_11480</name>
</gene>
<keyword evidence="3" id="KW-1003">Cell membrane</keyword>
<evidence type="ECO:0000256" key="5">
    <source>
        <dbReference type="ARBA" id="ARBA00022989"/>
    </source>
</evidence>